<feature type="transmembrane region" description="Helical" evidence="9">
    <location>
        <begin position="46"/>
        <end position="67"/>
    </location>
</feature>
<keyword evidence="7 9" id="KW-0472">Membrane</keyword>
<dbReference type="InterPro" id="IPR007387">
    <property type="entry name" value="TRAP_DctQ"/>
</dbReference>
<name>A0A369TPI3_9RHOB</name>
<dbReference type="PANTHER" id="PTHR35011">
    <property type="entry name" value="2,3-DIKETO-L-GULONATE TRAP TRANSPORTER SMALL PERMEASE PROTEIN YIAM"/>
    <property type="match status" value="1"/>
</dbReference>
<feature type="domain" description="Tripartite ATP-independent periplasmic transporters DctQ component" evidence="10">
    <location>
        <begin position="55"/>
        <end position="184"/>
    </location>
</feature>
<dbReference type="EMBL" id="QPMK01000003">
    <property type="protein sequence ID" value="RDD67209.1"/>
    <property type="molecule type" value="Genomic_DNA"/>
</dbReference>
<evidence type="ECO:0000256" key="1">
    <source>
        <dbReference type="ARBA" id="ARBA00004429"/>
    </source>
</evidence>
<evidence type="ECO:0000313" key="11">
    <source>
        <dbReference type="EMBL" id="RDD67209.1"/>
    </source>
</evidence>
<evidence type="ECO:0000259" key="10">
    <source>
        <dbReference type="Pfam" id="PF04290"/>
    </source>
</evidence>
<comment type="similarity">
    <text evidence="8 9">Belongs to the TRAP transporter small permease family.</text>
</comment>
<evidence type="ECO:0000256" key="3">
    <source>
        <dbReference type="ARBA" id="ARBA00022475"/>
    </source>
</evidence>
<reference evidence="11 12" key="1">
    <citation type="submission" date="2018-07" db="EMBL/GenBank/DDBJ databases">
        <title>Thalassococcus profundi sp. nov., a marine bacterium isolated from deep seawater of Okinawa Trough.</title>
        <authorList>
            <person name="Yu M."/>
        </authorList>
    </citation>
    <scope>NUCLEOTIDE SEQUENCE [LARGE SCALE GENOMIC DNA]</scope>
    <source>
        <strain evidence="11 12">WRAS1</strain>
    </source>
</reference>
<organism evidence="11 12">
    <name type="scientific">Thalassococcus profundi</name>
    <dbReference type="NCBI Taxonomy" id="2282382"/>
    <lineage>
        <taxon>Bacteria</taxon>
        <taxon>Pseudomonadati</taxon>
        <taxon>Pseudomonadota</taxon>
        <taxon>Alphaproteobacteria</taxon>
        <taxon>Rhodobacterales</taxon>
        <taxon>Roseobacteraceae</taxon>
        <taxon>Thalassococcus</taxon>
    </lineage>
</organism>
<evidence type="ECO:0000256" key="5">
    <source>
        <dbReference type="ARBA" id="ARBA00022692"/>
    </source>
</evidence>
<evidence type="ECO:0000256" key="7">
    <source>
        <dbReference type="ARBA" id="ARBA00023136"/>
    </source>
</evidence>
<evidence type="ECO:0000256" key="4">
    <source>
        <dbReference type="ARBA" id="ARBA00022519"/>
    </source>
</evidence>
<comment type="function">
    <text evidence="9">Part of the tripartite ATP-independent periplasmic (TRAP) transport system.</text>
</comment>
<evidence type="ECO:0000313" key="12">
    <source>
        <dbReference type="Proteomes" id="UP000253977"/>
    </source>
</evidence>
<accession>A0A369TPI3</accession>
<evidence type="ECO:0000256" key="9">
    <source>
        <dbReference type="RuleBase" id="RU369079"/>
    </source>
</evidence>
<feature type="transmembrane region" description="Helical" evidence="9">
    <location>
        <begin position="79"/>
        <end position="97"/>
    </location>
</feature>
<dbReference type="GO" id="GO:0022857">
    <property type="term" value="F:transmembrane transporter activity"/>
    <property type="evidence" value="ECO:0007669"/>
    <property type="project" value="UniProtKB-UniRule"/>
</dbReference>
<keyword evidence="3" id="KW-1003">Cell membrane</keyword>
<feature type="transmembrane region" description="Helical" evidence="9">
    <location>
        <begin position="159"/>
        <end position="183"/>
    </location>
</feature>
<evidence type="ECO:0000256" key="8">
    <source>
        <dbReference type="ARBA" id="ARBA00038436"/>
    </source>
</evidence>
<keyword evidence="2 9" id="KW-0813">Transport</keyword>
<comment type="subunit">
    <text evidence="9">The complex comprises the extracytoplasmic solute receptor protein and the two transmembrane proteins.</text>
</comment>
<keyword evidence="6 9" id="KW-1133">Transmembrane helix</keyword>
<gene>
    <name evidence="11" type="ORF">DU478_05585</name>
</gene>
<dbReference type="Pfam" id="PF04290">
    <property type="entry name" value="DctQ"/>
    <property type="match status" value="1"/>
</dbReference>
<dbReference type="RefSeq" id="WP_114509957.1">
    <property type="nucleotide sequence ID" value="NZ_QPMK01000003.1"/>
</dbReference>
<dbReference type="GO" id="GO:0015740">
    <property type="term" value="P:C4-dicarboxylate transport"/>
    <property type="evidence" value="ECO:0007669"/>
    <property type="project" value="TreeGrafter"/>
</dbReference>
<dbReference type="InterPro" id="IPR055348">
    <property type="entry name" value="DctQ"/>
</dbReference>
<comment type="subcellular location">
    <subcellularLocation>
        <location evidence="1 9">Cell inner membrane</location>
        <topology evidence="1 9">Multi-pass membrane protein</topology>
    </subcellularLocation>
</comment>
<feature type="transmembrane region" description="Helical" evidence="9">
    <location>
        <begin position="118"/>
        <end position="139"/>
    </location>
</feature>
<dbReference type="GO" id="GO:0005886">
    <property type="term" value="C:plasma membrane"/>
    <property type="evidence" value="ECO:0007669"/>
    <property type="project" value="UniProtKB-SubCell"/>
</dbReference>
<dbReference type="Proteomes" id="UP000253977">
    <property type="component" value="Unassembled WGS sequence"/>
</dbReference>
<proteinExistence type="inferred from homology"/>
<keyword evidence="12" id="KW-1185">Reference proteome</keyword>
<sequence length="195" mass="21179">MTRDSSDRDTIDVAEEIDRTARQMELADPDDGLGRLDKIINRSVEAIGVLALTTIVAVVFANAASRYLLNHSFSWAEELVQMTIPWLAMSGVFLSMRRGTMIRIDYFFEKLPAAAQPVIAKAGLAFNCLVLATLAYISYDFVRLFGGDMTLYTGLPVGFSTSALLFGAAGVAMAYAAAFVGAFRSGPRNRNGDMT</sequence>
<evidence type="ECO:0000256" key="6">
    <source>
        <dbReference type="ARBA" id="ARBA00022989"/>
    </source>
</evidence>
<protein>
    <recommendedName>
        <fullName evidence="9">TRAP transporter small permease protein</fullName>
    </recommendedName>
</protein>
<evidence type="ECO:0000256" key="2">
    <source>
        <dbReference type="ARBA" id="ARBA00022448"/>
    </source>
</evidence>
<dbReference type="OrthoDB" id="9814265at2"/>
<keyword evidence="4 9" id="KW-0997">Cell inner membrane</keyword>
<comment type="caution">
    <text evidence="11">The sequence shown here is derived from an EMBL/GenBank/DDBJ whole genome shotgun (WGS) entry which is preliminary data.</text>
</comment>
<dbReference type="PANTHER" id="PTHR35011:SF2">
    <property type="entry name" value="2,3-DIKETO-L-GULONATE TRAP TRANSPORTER SMALL PERMEASE PROTEIN YIAM"/>
    <property type="match status" value="1"/>
</dbReference>
<keyword evidence="5 9" id="KW-0812">Transmembrane</keyword>
<dbReference type="AlphaFoldDB" id="A0A369TPI3"/>